<sequence>MWKAEKVRIKGDSSKLPKVPSYLRVQGSGDSGLLGWWYRLAAPEKPGELMDMEKRETYRRGRLASLILLALLFLPLTALPLALRAATLAPTLIVAGLALATIFALVVNRFGSTMLAGWIAVCACIAATMLVLLCSPRGISVISLPILCILVIPELLAASLLPPRVVFGVALFNCGFAWWALAFLPHTTTVARLLELGLPYLLLIPTNIYITVALIAYLWVRSAGRAIARADRAEEIARLEHDLAIQMQEKALQMEQLDQSIEQIIQTQTRVANGDLNARVPLTRENLLWPVAGSLNNIIARLQRARSAEEELERTRKEAEQLVEALRELRHSQEQLQITRGGTVVDAIAVELATLLNGRIVTGPLGTPYPLKEKQ</sequence>
<dbReference type="GO" id="GO:0007165">
    <property type="term" value="P:signal transduction"/>
    <property type="evidence" value="ECO:0007669"/>
    <property type="project" value="InterPro"/>
</dbReference>
<evidence type="ECO:0000259" key="3">
    <source>
        <dbReference type="PROSITE" id="PS50885"/>
    </source>
</evidence>
<keyword evidence="1" id="KW-0175">Coiled coil</keyword>
<feature type="transmembrane region" description="Helical" evidence="2">
    <location>
        <begin position="139"/>
        <end position="158"/>
    </location>
</feature>
<reference evidence="4 5" key="1">
    <citation type="submission" date="2018-06" db="EMBL/GenBank/DDBJ databases">
        <title>Genomic Encyclopedia of Archaeal and Bacterial Type Strains, Phase II (KMG-II): from individual species to whole genera.</title>
        <authorList>
            <person name="Goeker M."/>
        </authorList>
    </citation>
    <scope>NUCLEOTIDE SEQUENCE [LARGE SCALE GENOMIC DNA]</scope>
    <source>
        <strain evidence="4 5">ATCC BAA-1881</strain>
    </source>
</reference>
<dbReference type="AlphaFoldDB" id="A0A326UKX5"/>
<keyword evidence="2" id="KW-0812">Transmembrane</keyword>
<gene>
    <name evidence="4" type="ORF">EI42_02853</name>
</gene>
<feature type="transmembrane region" description="Helical" evidence="2">
    <location>
        <begin position="114"/>
        <end position="133"/>
    </location>
</feature>
<dbReference type="GO" id="GO:0016020">
    <property type="term" value="C:membrane"/>
    <property type="evidence" value="ECO:0007669"/>
    <property type="project" value="InterPro"/>
</dbReference>
<comment type="caution">
    <text evidence="4">The sequence shown here is derived from an EMBL/GenBank/DDBJ whole genome shotgun (WGS) entry which is preliminary data.</text>
</comment>
<dbReference type="Proteomes" id="UP000248806">
    <property type="component" value="Unassembled WGS sequence"/>
</dbReference>
<evidence type="ECO:0000256" key="1">
    <source>
        <dbReference type="SAM" id="Coils"/>
    </source>
</evidence>
<feature type="transmembrane region" description="Helical" evidence="2">
    <location>
        <begin position="88"/>
        <end position="107"/>
    </location>
</feature>
<feature type="transmembrane region" description="Helical" evidence="2">
    <location>
        <begin position="63"/>
        <end position="82"/>
    </location>
</feature>
<organism evidence="4 5">
    <name type="scientific">Thermosporothrix hazakensis</name>
    <dbReference type="NCBI Taxonomy" id="644383"/>
    <lineage>
        <taxon>Bacteria</taxon>
        <taxon>Bacillati</taxon>
        <taxon>Chloroflexota</taxon>
        <taxon>Ktedonobacteria</taxon>
        <taxon>Ktedonobacterales</taxon>
        <taxon>Thermosporotrichaceae</taxon>
        <taxon>Thermosporothrix</taxon>
    </lineage>
</organism>
<feature type="transmembrane region" description="Helical" evidence="2">
    <location>
        <begin position="197"/>
        <end position="220"/>
    </location>
</feature>
<feature type="domain" description="HAMP" evidence="3">
    <location>
        <begin position="255"/>
        <end position="307"/>
    </location>
</feature>
<keyword evidence="5" id="KW-1185">Reference proteome</keyword>
<evidence type="ECO:0000313" key="5">
    <source>
        <dbReference type="Proteomes" id="UP000248806"/>
    </source>
</evidence>
<proteinExistence type="predicted"/>
<evidence type="ECO:0000313" key="4">
    <source>
        <dbReference type="EMBL" id="PZW29557.1"/>
    </source>
</evidence>
<dbReference type="PROSITE" id="PS50885">
    <property type="entry name" value="HAMP"/>
    <property type="match status" value="1"/>
</dbReference>
<keyword evidence="2" id="KW-0472">Membrane</keyword>
<protein>
    <recommendedName>
        <fullName evidence="3">HAMP domain-containing protein</fullName>
    </recommendedName>
</protein>
<dbReference type="InterPro" id="IPR003660">
    <property type="entry name" value="HAMP_dom"/>
</dbReference>
<name>A0A326UKX5_THEHA</name>
<dbReference type="EMBL" id="QKUF01000008">
    <property type="protein sequence ID" value="PZW29557.1"/>
    <property type="molecule type" value="Genomic_DNA"/>
</dbReference>
<accession>A0A326UKX5</accession>
<evidence type="ECO:0000256" key="2">
    <source>
        <dbReference type="SAM" id="Phobius"/>
    </source>
</evidence>
<feature type="coiled-coil region" evidence="1">
    <location>
        <begin position="295"/>
        <end position="339"/>
    </location>
</feature>
<keyword evidence="2" id="KW-1133">Transmembrane helix</keyword>
<feature type="transmembrane region" description="Helical" evidence="2">
    <location>
        <begin position="165"/>
        <end position="185"/>
    </location>
</feature>